<dbReference type="KEGG" id="hhw:NCTC503_02239"/>
<evidence type="ECO:0000313" key="1">
    <source>
        <dbReference type="EMBL" id="VTQ94043.1"/>
    </source>
</evidence>
<dbReference type="RefSeq" id="WP_138210788.1">
    <property type="nucleotide sequence ID" value="NZ_CBCRUQ010000002.1"/>
</dbReference>
<dbReference type="OrthoDB" id="2918807at2"/>
<dbReference type="Proteomes" id="UP000308489">
    <property type="component" value="Chromosome 1"/>
</dbReference>
<organism evidence="1 2">
    <name type="scientific">Hathewaya histolytica</name>
    <name type="common">Clostridium histolyticum</name>
    <dbReference type="NCBI Taxonomy" id="1498"/>
    <lineage>
        <taxon>Bacteria</taxon>
        <taxon>Bacillati</taxon>
        <taxon>Bacillota</taxon>
        <taxon>Clostridia</taxon>
        <taxon>Eubacteriales</taxon>
        <taxon>Clostridiaceae</taxon>
        <taxon>Hathewaya</taxon>
    </lineage>
</organism>
<protein>
    <recommendedName>
        <fullName evidence="3">Lipoprotein</fullName>
    </recommendedName>
</protein>
<dbReference type="AlphaFoldDB" id="A0A4U9RSV4"/>
<sequence length="302" mass="34546">MNKKSKGYILAIVLTISAASFMGYELKVSGVNISISNKKREVIAAQGKETEKNNTNMEIKLSDREELLKVNPIGKKIKNNFNYPDKEKIHFKMINAVDNFKTCKGEFNEESTMLNLNGKYTFAVDTENKSSVSVIKESGKKPVTLIYHDDKRKVFEDEDKSYREFEEKQEKEKPTIVRPFELYLNPTSNRTDIGYLGVSSDIICAEAFSKYLYIYEDWNYTETTFLGRNVYKLEGVIDPHLGGNMKGKFSLLMDKETGIVLQFLSFDDNGKIKDKLEVSKLEVNTPIDKALYNKSTSGYTKK</sequence>
<dbReference type="Gene3D" id="2.50.20.10">
    <property type="entry name" value="Lipoprotein localisation LolA/LolB/LppX"/>
    <property type="match status" value="1"/>
</dbReference>
<accession>A0A4U9RSV4</accession>
<evidence type="ECO:0008006" key="3">
    <source>
        <dbReference type="Google" id="ProtNLM"/>
    </source>
</evidence>
<proteinExistence type="predicted"/>
<keyword evidence="2" id="KW-1185">Reference proteome</keyword>
<name>A0A4U9RSV4_HATHI</name>
<gene>
    <name evidence="1" type="ORF">NCTC503_02239</name>
</gene>
<dbReference type="EMBL" id="LR590481">
    <property type="protein sequence ID" value="VTQ94043.1"/>
    <property type="molecule type" value="Genomic_DNA"/>
</dbReference>
<reference evidence="1 2" key="1">
    <citation type="submission" date="2019-05" db="EMBL/GenBank/DDBJ databases">
        <authorList>
            <consortium name="Pathogen Informatics"/>
        </authorList>
    </citation>
    <scope>NUCLEOTIDE SEQUENCE [LARGE SCALE GENOMIC DNA]</scope>
    <source>
        <strain evidence="1 2">NCTC503</strain>
    </source>
</reference>
<evidence type="ECO:0000313" key="2">
    <source>
        <dbReference type="Proteomes" id="UP000308489"/>
    </source>
</evidence>